<keyword evidence="1" id="KW-0472">Membrane</keyword>
<comment type="caution">
    <text evidence="2">The sequence shown here is derived from an EMBL/GenBank/DDBJ whole genome shotgun (WGS) entry which is preliminary data.</text>
</comment>
<reference evidence="2" key="1">
    <citation type="submission" date="2020-02" db="EMBL/GenBank/DDBJ databases">
        <authorList>
            <person name="Chen W.-M."/>
        </authorList>
    </citation>
    <scope>NUCLEOTIDE SEQUENCE</scope>
    <source>
        <strain evidence="2">NBD-18</strain>
    </source>
</reference>
<protein>
    <submittedName>
        <fullName evidence="2">Type 4b pilus protein PilO2</fullName>
    </submittedName>
</protein>
<dbReference type="RefSeq" id="WP_163654919.1">
    <property type="nucleotide sequence ID" value="NZ_JAAGRN010000006.1"/>
</dbReference>
<keyword evidence="1" id="KW-1133">Transmembrane helix</keyword>
<dbReference type="AlphaFoldDB" id="A0A6B2QZV1"/>
<evidence type="ECO:0000313" key="2">
    <source>
        <dbReference type="EMBL" id="NDY83581.1"/>
    </source>
</evidence>
<gene>
    <name evidence="2" type="primary">pilO2</name>
    <name evidence="2" type="ORF">G3I67_10090</name>
</gene>
<evidence type="ECO:0000256" key="1">
    <source>
        <dbReference type="SAM" id="Phobius"/>
    </source>
</evidence>
<dbReference type="EMBL" id="JAAGRN010000006">
    <property type="protein sequence ID" value="NDY83581.1"/>
    <property type="molecule type" value="Genomic_DNA"/>
</dbReference>
<sequence>MDSERAMGTVKKQSLHPDHSRTAMILTHPGGQQLVFGLDWTPLVGINPHKQGIKQSRALRATHFVIAGVGARSLGMTRLKSKQAGRKSRMHSAAAHYAQKHSAGAFACLIPFEGHGCWMVASHAGAVLSNTDRWFSDLNAAYEAIEPIQTRFPFLQIQTEPTLTDQAMPSWLLEQLSPLSRLQPVKRLRKYFFIPIFLFSILGCIGIYSQKYLIHTSDMTRQEAPDARHEWQRALRRLDSQIPIHHYQSLLELTRTWHDVPVHPAGWKLRNIECEAAMPGWKCAAHFDRQHKFSLNSDLERHLPAQWIMHASPLESASWIWQVPHRQAPHDWVVASEPEDWMSYLQRISLAFDHIRIGTGAVLGVQAPLDSQGRVIPMPTELPIWRYRSFAVKGPMRSVVMLEGLKVPVRWRRARLEIGSFSGQGPASHSALNLELTGELFETSKP</sequence>
<feature type="transmembrane region" description="Helical" evidence="1">
    <location>
        <begin position="191"/>
        <end position="209"/>
    </location>
</feature>
<proteinExistence type="predicted"/>
<name>A0A6B2QZV1_9BURK</name>
<keyword evidence="1" id="KW-0812">Transmembrane</keyword>
<organism evidence="2">
    <name type="scientific">Sheuella amnicola</name>
    <dbReference type="NCBI Taxonomy" id="2707330"/>
    <lineage>
        <taxon>Bacteria</taxon>
        <taxon>Pseudomonadati</taxon>
        <taxon>Pseudomonadota</taxon>
        <taxon>Betaproteobacteria</taxon>
        <taxon>Burkholderiales</taxon>
        <taxon>Alcaligenaceae</taxon>
        <taxon>Sheuella</taxon>
    </lineage>
</organism>
<accession>A0A6B2QZV1</accession>